<sequence>MNIVSCGASANYRVDANRSSERGAVLLEALFILPLVVWLALAALQIVWLFWAQQMLANTSHYVLRAGQLHHGDVKVMQRVLATGMAGTQLQTTGRAEVSPDTMRQDVWQATAQALLHGQLAARVQVLTPTAQQVQQYRERRYDLRSQQWVTEIPVDHTRVRLAEVRDSEAWLAARQLQLEIWWCLPLEVPWVGRVLQQAQRWNGQAAHQFCQLREGLIGKPLWPLRVQRQGPMLSGYRANH</sequence>
<name>A0A1G6DNN3_9GAMM</name>
<reference evidence="3" key="1">
    <citation type="submission" date="2016-10" db="EMBL/GenBank/DDBJ databases">
        <authorList>
            <person name="Varghese N."/>
            <person name="Submissions S."/>
        </authorList>
    </citation>
    <scope>NUCLEOTIDE SEQUENCE [LARGE SCALE GENOMIC DNA]</scope>
    <source>
        <strain evidence="3">CGMCC 1.10824</strain>
    </source>
</reference>
<dbReference type="Proteomes" id="UP000199626">
    <property type="component" value="Unassembled WGS sequence"/>
</dbReference>
<keyword evidence="1" id="KW-0812">Transmembrane</keyword>
<keyword evidence="1" id="KW-0472">Membrane</keyword>
<feature type="transmembrane region" description="Helical" evidence="1">
    <location>
        <begin position="29"/>
        <end position="51"/>
    </location>
</feature>
<dbReference type="AlphaFoldDB" id="A0A1G6DNN3"/>
<dbReference type="RefSeq" id="WP_143001088.1">
    <property type="nucleotide sequence ID" value="NZ_FMXN01000011.1"/>
</dbReference>
<dbReference type="OrthoDB" id="6237896at2"/>
<keyword evidence="1" id="KW-1133">Transmembrane helix</keyword>
<evidence type="ECO:0000256" key="1">
    <source>
        <dbReference type="SAM" id="Phobius"/>
    </source>
</evidence>
<accession>A0A1G6DNN3</accession>
<evidence type="ECO:0000313" key="3">
    <source>
        <dbReference type="Proteomes" id="UP000199626"/>
    </source>
</evidence>
<protein>
    <recommendedName>
        <fullName evidence="4">TadE-like protein</fullName>
    </recommendedName>
</protein>
<evidence type="ECO:0000313" key="2">
    <source>
        <dbReference type="EMBL" id="SDB46729.1"/>
    </source>
</evidence>
<keyword evidence="3" id="KW-1185">Reference proteome</keyword>
<dbReference type="EMBL" id="FMXN01000011">
    <property type="protein sequence ID" value="SDB46729.1"/>
    <property type="molecule type" value="Genomic_DNA"/>
</dbReference>
<organism evidence="2 3">
    <name type="scientific">Pseudidiomarina indica</name>
    <dbReference type="NCBI Taxonomy" id="1159017"/>
    <lineage>
        <taxon>Bacteria</taxon>
        <taxon>Pseudomonadati</taxon>
        <taxon>Pseudomonadota</taxon>
        <taxon>Gammaproteobacteria</taxon>
        <taxon>Alteromonadales</taxon>
        <taxon>Idiomarinaceae</taxon>
        <taxon>Pseudidiomarina</taxon>
    </lineage>
</organism>
<evidence type="ECO:0008006" key="4">
    <source>
        <dbReference type="Google" id="ProtNLM"/>
    </source>
</evidence>
<proteinExistence type="predicted"/>
<gene>
    <name evidence="2" type="ORF">SAMN02927930_01815</name>
</gene>
<dbReference type="STRING" id="1159017.SAMN02927930_01815"/>